<dbReference type="EMBL" id="CP015405">
    <property type="protein sequence ID" value="ANU74588.1"/>
    <property type="molecule type" value="Genomic_DNA"/>
</dbReference>
<protein>
    <submittedName>
        <fullName evidence="2">Uncharacterized protein</fullName>
    </submittedName>
</protein>
<proteinExistence type="predicted"/>
<keyword evidence="1" id="KW-1133">Transmembrane helix</keyword>
<gene>
    <name evidence="2" type="ORF">A4V09_01705</name>
</gene>
<evidence type="ECO:0000313" key="2">
    <source>
        <dbReference type="EMBL" id="ANU74588.1"/>
    </source>
</evidence>
<name>A0A1C7I6F8_9FIRM</name>
<dbReference type="Proteomes" id="UP000092574">
    <property type="component" value="Chromosome"/>
</dbReference>
<dbReference type="AlphaFoldDB" id="A0A1C7I6F8"/>
<evidence type="ECO:0000313" key="3">
    <source>
        <dbReference type="Proteomes" id="UP000092574"/>
    </source>
</evidence>
<reference evidence="2" key="1">
    <citation type="submission" date="2017-04" db="EMBL/GenBank/DDBJ databases">
        <title>Complete Genome Sequences of Twelve Strains of a Stable Defined Moderately Diverse Mouse Microbiota 2 (sDMDMm2).</title>
        <authorList>
            <person name="Uchimura Y."/>
            <person name="Wyss M."/>
            <person name="Brugiroux S."/>
            <person name="Limenitakis J.P."/>
            <person name="Stecher B."/>
            <person name="McCoy K.D."/>
            <person name="Macpherson A.J."/>
        </authorList>
    </citation>
    <scope>NUCLEOTIDE SEQUENCE</scope>
    <source>
        <strain evidence="2">YL58</strain>
    </source>
</reference>
<keyword evidence="1" id="KW-0812">Transmembrane</keyword>
<feature type="transmembrane region" description="Helical" evidence="1">
    <location>
        <begin position="111"/>
        <end position="132"/>
    </location>
</feature>
<keyword evidence="1" id="KW-0472">Membrane</keyword>
<sequence length="139" mass="16047">MNVLRFIRIGEIPEGYSIRTGINFPVLLGMFRIDKHRLFRRPAAGCGSGPYNFRLSFLHIPQGSLFCILILKIIERQNPQIVQHTFICHDQNMAVRAVLSEADAFPVKIQYGVFVIFFIFRIDGCIVFIYLYPCFIICT</sequence>
<keyword evidence="3" id="KW-1185">Reference proteome</keyword>
<dbReference type="KEGG" id="byl:A4V09_01705"/>
<accession>A0A1C7I6F8</accession>
<organism evidence="2 3">
    <name type="scientific">Blautia pseudococcoides</name>
    <dbReference type="NCBI Taxonomy" id="1796616"/>
    <lineage>
        <taxon>Bacteria</taxon>
        <taxon>Bacillati</taxon>
        <taxon>Bacillota</taxon>
        <taxon>Clostridia</taxon>
        <taxon>Lachnospirales</taxon>
        <taxon>Lachnospiraceae</taxon>
        <taxon>Blautia</taxon>
    </lineage>
</organism>
<evidence type="ECO:0000256" key="1">
    <source>
        <dbReference type="SAM" id="Phobius"/>
    </source>
</evidence>